<proteinExistence type="predicted"/>
<evidence type="ECO:0000313" key="2">
    <source>
        <dbReference type="EMBL" id="BAB10589.1"/>
    </source>
</evidence>
<feature type="transmembrane region" description="Helical" evidence="1">
    <location>
        <begin position="6"/>
        <end position="29"/>
    </location>
</feature>
<name>Q9FHR9_ARATH</name>
<dbReference type="AlphaFoldDB" id="Q9FHR9"/>
<sequence length="74" mass="8592">MVTLDVVGVLVQVVRLVAIVVVLELVDLYRLRLRFSHRIVLIDDSQEICILCKRFFSLELSHSLSCKLIIYIYT</sequence>
<reference evidence="2" key="1">
    <citation type="journal article" date="1999" name="DNA Res.">
        <title>Structural analysis of Arabidopsis thaliana chromosome 5. IX. Sequence features of the regions of 1,011,550 bp covered by seventeen P1 and TAC clones.</title>
        <authorList>
            <person name="Kaneko T."/>
            <person name="Katoh T."/>
            <person name="Sato S."/>
            <person name="Nakamura Y."/>
            <person name="Asamizu E."/>
            <person name="Kotani H."/>
            <person name="Miyajima N."/>
            <person name="Tabata S."/>
        </authorList>
    </citation>
    <scope>NUCLEOTIDE SEQUENCE [LARGE SCALE GENOMIC DNA]</scope>
</reference>
<evidence type="ECO:0008006" key="3">
    <source>
        <dbReference type="Google" id="ProtNLM"/>
    </source>
</evidence>
<keyword evidence="1" id="KW-0472">Membrane</keyword>
<accession>Q9FHR9</accession>
<organism evidence="2">
    <name type="scientific">Arabidopsis thaliana</name>
    <name type="common">Mouse-ear cress</name>
    <dbReference type="NCBI Taxonomy" id="3702"/>
    <lineage>
        <taxon>Eukaryota</taxon>
        <taxon>Viridiplantae</taxon>
        <taxon>Streptophyta</taxon>
        <taxon>Embryophyta</taxon>
        <taxon>Tracheophyta</taxon>
        <taxon>Spermatophyta</taxon>
        <taxon>Magnoliopsida</taxon>
        <taxon>eudicotyledons</taxon>
        <taxon>Gunneridae</taxon>
        <taxon>Pentapetalae</taxon>
        <taxon>rosids</taxon>
        <taxon>malvids</taxon>
        <taxon>Brassicales</taxon>
        <taxon>Brassicaceae</taxon>
        <taxon>Camelineae</taxon>
        <taxon>Arabidopsis</taxon>
    </lineage>
</organism>
<protein>
    <recommendedName>
        <fullName evidence="3">Transmembrane protein</fullName>
    </recommendedName>
</protein>
<keyword evidence="1" id="KW-1133">Transmembrane helix</keyword>
<keyword evidence="1" id="KW-0812">Transmembrane</keyword>
<dbReference type="EMBL" id="AB017070">
    <property type="protein sequence ID" value="BAB10589.1"/>
    <property type="molecule type" value="Genomic_DNA"/>
</dbReference>
<reference key="2">
    <citation type="journal article" date="2000" name="Nature">
        <title>Sequence and analysis of chromosome 5 of the plant Arabidopsis thaliana.</title>
        <authorList>
            <consortium name="Kazusa DNA Research Institute"/>
            <consortium name="Cold Spring Harbor and Washington University in St Louis Sequencing Consortium"/>
            <consortium name="European Union Arabidopsis Genome Sequencing Consortium"/>
            <person name="Tabata S."/>
            <person name="Kaneko T."/>
            <person name="Nakamura Y."/>
            <person name="Kotani H."/>
            <person name="Kato T."/>
            <person name="Asamizu E."/>
            <person name="Miyajima N."/>
            <person name="Sasamoto S."/>
            <person name="Kimura T."/>
            <person name="Hosouchi T."/>
            <person name="Kawashima K."/>
            <person name="Kohara M."/>
            <person name="Matsumoto M."/>
            <person name="Matsuno A."/>
            <person name="Muraki A."/>
            <person name="Nakayama S."/>
            <person name="Nakazaki N."/>
            <person name="Naruo K."/>
            <person name="Okumura S."/>
            <person name="Shinpo S."/>
            <person name="Takeuchi C."/>
            <person name="Wada T."/>
            <person name="Watanabe A."/>
            <person name="Yamada M."/>
            <person name="Yasuda M."/>
            <person name="Sato S."/>
            <person name="de la Bastide M."/>
            <person name="Huang E."/>
            <person name="Spiegel L."/>
            <person name="Gnoj L."/>
            <person name="O'Shaughnessy A."/>
            <person name="Preston R."/>
            <person name="Habermann K."/>
            <person name="Murray J."/>
            <person name="Johnson D."/>
            <person name="Rohlfing T."/>
            <person name="Nelson J."/>
            <person name="Stoneking T."/>
            <person name="Pepin K."/>
            <person name="Spieth J."/>
            <person name="Sekhon M."/>
            <person name="Armstrong J."/>
            <person name="Becker M."/>
            <person name="Belter E."/>
            <person name="Cordum H."/>
            <person name="Cordes M."/>
            <person name="Courtney L."/>
            <person name="Courtney W."/>
            <person name="Dante M."/>
            <person name="Du H."/>
            <person name="Edwards J."/>
            <person name="Fryman J."/>
            <person name="Haakensen B."/>
            <person name="Lamar E."/>
            <person name="Latreille P."/>
            <person name="Leonard S."/>
            <person name="Meyer R."/>
            <person name="Mulvaney E."/>
            <person name="Ozersky P."/>
            <person name="Riley A."/>
            <person name="Strowmatt C."/>
            <person name="Wagner-McPherson C."/>
            <person name="Wollam A."/>
            <person name="Yoakum M."/>
            <person name="Bell M."/>
            <person name="Dedhia N."/>
            <person name="Parnell L."/>
            <person name="Shah R."/>
            <person name="Rodriguez M."/>
            <person name="See L.H."/>
            <person name="Vil D."/>
            <person name="Baker J."/>
            <person name="Kirchoff K."/>
            <person name="Toth K."/>
            <person name="King L."/>
            <person name="Bahret A."/>
            <person name="Miller B."/>
            <person name="Marra M."/>
            <person name="Martienssen R."/>
            <person name="McCombie W.R."/>
            <person name="Wilson R.K."/>
            <person name="Murphy G."/>
            <person name="Bancroft I."/>
            <person name="Volckaert G."/>
            <person name="Wambutt R."/>
            <person name="Dusterhoft A."/>
            <person name="Stiekema W."/>
            <person name="Pohl T."/>
            <person name="Entian K.D."/>
            <person name="Terryn N."/>
            <person name="Hartley N."/>
            <person name="Bent E."/>
            <person name="Johnson S."/>
            <person name="Langham S.A."/>
            <person name="McCullagh B."/>
            <person name="Robben J."/>
            <person name="Grymonprez B."/>
            <person name="Zimmermann W."/>
            <person name="Ramsperger U."/>
            <person name="Wedler H."/>
            <person name="Balke K."/>
            <person name="Wedler E."/>
            <person name="Peters S."/>
            <person name="van Staveren M."/>
            <person name="Dirkse W."/>
            <person name="Mooijman P."/>
            <person name="Lankhorst R.K."/>
            <person name="Weitzenegger T."/>
            <person name="Bothe G."/>
            <person name="Rose M."/>
            <person name="Hauf J."/>
            <person name="Berneiser S."/>
            <person name="Hempel S."/>
            <person name="Feldpausch M."/>
            <person name="Lamberth S."/>
            <person name="Villarroel R."/>
            <person name="Gielen J."/>
            <person name="Ardiles W."/>
            <person name="Bents O."/>
            <person name="Lemcke K."/>
            <person name="Kolesov G."/>
            <person name="Mayer K."/>
            <person name="Rudd S."/>
            <person name="Schoof H."/>
            <person name="Schueller C."/>
            <person name="Zaccaria P."/>
            <person name="Mewes H.W."/>
            <person name="Bevan M."/>
            <person name="Fransz P."/>
        </authorList>
    </citation>
    <scope>NUCLEOTIDE SEQUENCE [LARGE SCALE GENOMIC DNA]</scope>
    <source>
        <strain>cv. Columbia</strain>
    </source>
</reference>
<evidence type="ECO:0000256" key="1">
    <source>
        <dbReference type="SAM" id="Phobius"/>
    </source>
</evidence>